<dbReference type="PANTHER" id="PTHR37833">
    <property type="entry name" value="LIPOPROTEIN-RELATED"/>
    <property type="match status" value="1"/>
</dbReference>
<evidence type="ECO:0000313" key="2">
    <source>
        <dbReference type="Proteomes" id="UP000178248"/>
    </source>
</evidence>
<organism evidence="1 2">
    <name type="scientific">Candidatus Komeilibacteria bacterium RIFCSPLOWO2_01_FULL_52_15</name>
    <dbReference type="NCBI Taxonomy" id="1798551"/>
    <lineage>
        <taxon>Bacteria</taxon>
        <taxon>Candidatus Komeiliibacteriota</taxon>
    </lineage>
</organism>
<dbReference type="EMBL" id="MHKM01000002">
    <property type="protein sequence ID" value="OGY92133.1"/>
    <property type="molecule type" value="Genomic_DNA"/>
</dbReference>
<dbReference type="Pfam" id="PF07610">
    <property type="entry name" value="DUF1573"/>
    <property type="match status" value="1"/>
</dbReference>
<name>A0A1G2BSJ7_9BACT</name>
<evidence type="ECO:0008006" key="3">
    <source>
        <dbReference type="Google" id="ProtNLM"/>
    </source>
</evidence>
<comment type="caution">
    <text evidence="1">The sequence shown here is derived from an EMBL/GenBank/DDBJ whole genome shotgun (WGS) entry which is preliminary data.</text>
</comment>
<accession>A0A1G2BSJ7</accession>
<dbReference type="PANTHER" id="PTHR37833:SF1">
    <property type="entry name" value="SIGNAL PEPTIDE PROTEIN"/>
    <property type="match status" value="1"/>
</dbReference>
<dbReference type="InterPro" id="IPR011467">
    <property type="entry name" value="DUF1573"/>
</dbReference>
<dbReference type="Proteomes" id="UP000178248">
    <property type="component" value="Unassembled WGS sequence"/>
</dbReference>
<dbReference type="InterPro" id="IPR013783">
    <property type="entry name" value="Ig-like_fold"/>
</dbReference>
<dbReference type="Gene3D" id="2.60.40.10">
    <property type="entry name" value="Immunoglobulins"/>
    <property type="match status" value="1"/>
</dbReference>
<proteinExistence type="predicted"/>
<evidence type="ECO:0000313" key="1">
    <source>
        <dbReference type="EMBL" id="OGY92133.1"/>
    </source>
</evidence>
<dbReference type="STRING" id="1798551.A3B30_02120"/>
<dbReference type="AlphaFoldDB" id="A0A1G2BSJ7"/>
<sequence length="155" mass="15852">MAGFVVLIVALVGITQGNRGAIGSALSGSSQLTSDKRSFDFGTISMADGKVQTNFTVTNASEDPVTVSKVYTSCMCTSAKLALGDREFGPYGMPGHGAIPTINQEIPAGSSGIIEVTYDPAAHGPAGVGFISRNVIVETTGGKKLTLTINAKVTP</sequence>
<protein>
    <recommendedName>
        <fullName evidence="3">DUF1573 domain-containing protein</fullName>
    </recommendedName>
</protein>
<reference evidence="1 2" key="1">
    <citation type="journal article" date="2016" name="Nat. Commun.">
        <title>Thousands of microbial genomes shed light on interconnected biogeochemical processes in an aquifer system.</title>
        <authorList>
            <person name="Anantharaman K."/>
            <person name="Brown C.T."/>
            <person name="Hug L.A."/>
            <person name="Sharon I."/>
            <person name="Castelle C.J."/>
            <person name="Probst A.J."/>
            <person name="Thomas B.C."/>
            <person name="Singh A."/>
            <person name="Wilkins M.J."/>
            <person name="Karaoz U."/>
            <person name="Brodie E.L."/>
            <person name="Williams K.H."/>
            <person name="Hubbard S.S."/>
            <person name="Banfield J.F."/>
        </authorList>
    </citation>
    <scope>NUCLEOTIDE SEQUENCE [LARGE SCALE GENOMIC DNA]</scope>
</reference>
<gene>
    <name evidence="1" type="ORF">A3B30_02120</name>
</gene>